<dbReference type="Pfam" id="PF03184">
    <property type="entry name" value="DDE_1"/>
    <property type="match status" value="1"/>
</dbReference>
<dbReference type="AlphaFoldDB" id="A0A4Y2EWU7"/>
<reference evidence="2 3" key="1">
    <citation type="journal article" date="2019" name="Sci. Rep.">
        <title>Orb-weaving spider Araneus ventricosus genome elucidates the spidroin gene catalogue.</title>
        <authorList>
            <person name="Kono N."/>
            <person name="Nakamura H."/>
            <person name="Ohtoshi R."/>
            <person name="Moran D.A.P."/>
            <person name="Shinohara A."/>
            <person name="Yoshida Y."/>
            <person name="Fujiwara M."/>
            <person name="Mori M."/>
            <person name="Tomita M."/>
            <person name="Arakawa K."/>
        </authorList>
    </citation>
    <scope>NUCLEOTIDE SEQUENCE [LARGE SCALE GENOMIC DNA]</scope>
</reference>
<dbReference type="PANTHER" id="PTHR19303">
    <property type="entry name" value="TRANSPOSON"/>
    <property type="match status" value="1"/>
</dbReference>
<name>A0A4Y2EWU7_ARAVE</name>
<organism evidence="2 3">
    <name type="scientific">Araneus ventricosus</name>
    <name type="common">Orbweaver spider</name>
    <name type="synonym">Epeira ventricosa</name>
    <dbReference type="NCBI Taxonomy" id="182803"/>
    <lineage>
        <taxon>Eukaryota</taxon>
        <taxon>Metazoa</taxon>
        <taxon>Ecdysozoa</taxon>
        <taxon>Arthropoda</taxon>
        <taxon>Chelicerata</taxon>
        <taxon>Arachnida</taxon>
        <taxon>Araneae</taxon>
        <taxon>Araneomorphae</taxon>
        <taxon>Entelegynae</taxon>
        <taxon>Araneoidea</taxon>
        <taxon>Araneidae</taxon>
        <taxon>Araneus</taxon>
    </lineage>
</organism>
<dbReference type="PANTHER" id="PTHR19303:SF73">
    <property type="entry name" value="PROTEIN PDC2"/>
    <property type="match status" value="1"/>
</dbReference>
<evidence type="ECO:0000313" key="3">
    <source>
        <dbReference type="Proteomes" id="UP000499080"/>
    </source>
</evidence>
<dbReference type="GO" id="GO:0003677">
    <property type="term" value="F:DNA binding"/>
    <property type="evidence" value="ECO:0007669"/>
    <property type="project" value="TreeGrafter"/>
</dbReference>
<feature type="domain" description="DDE-1" evidence="1">
    <location>
        <begin position="1"/>
        <end position="111"/>
    </location>
</feature>
<protein>
    <recommendedName>
        <fullName evidence="1">DDE-1 domain-containing protein</fullName>
    </recommendedName>
</protein>
<sequence length="112" mass="12895">MNSSIFEEWLVNFDKKKMRNQARKVLLVLDNVACHAYGAQLKNVKLLFLQPNTTSKVQPLDHGVIKCFEMEYRQCALRHVIARMDGCESASELSKKIPVGDALDWIKTSWKK</sequence>
<comment type="caution">
    <text evidence="2">The sequence shown here is derived from an EMBL/GenBank/DDBJ whole genome shotgun (WGS) entry which is preliminary data.</text>
</comment>
<evidence type="ECO:0000313" key="2">
    <source>
        <dbReference type="EMBL" id="GBM32354.1"/>
    </source>
</evidence>
<keyword evidence="3" id="KW-1185">Reference proteome</keyword>
<evidence type="ECO:0000259" key="1">
    <source>
        <dbReference type="Pfam" id="PF03184"/>
    </source>
</evidence>
<dbReference type="InterPro" id="IPR050863">
    <property type="entry name" value="CenT-Element_Derived"/>
</dbReference>
<dbReference type="GO" id="GO:0005634">
    <property type="term" value="C:nucleus"/>
    <property type="evidence" value="ECO:0007669"/>
    <property type="project" value="TreeGrafter"/>
</dbReference>
<proteinExistence type="predicted"/>
<dbReference type="InterPro" id="IPR004875">
    <property type="entry name" value="DDE_SF_endonuclease_dom"/>
</dbReference>
<dbReference type="EMBL" id="BGPR01093808">
    <property type="protein sequence ID" value="GBM32354.1"/>
    <property type="molecule type" value="Genomic_DNA"/>
</dbReference>
<dbReference type="Proteomes" id="UP000499080">
    <property type="component" value="Unassembled WGS sequence"/>
</dbReference>
<gene>
    <name evidence="2" type="ORF">AVEN_76062_1</name>
</gene>
<dbReference type="OrthoDB" id="6618307at2759"/>
<accession>A0A4Y2EWU7</accession>